<feature type="domain" description="RCK N-terminal" evidence="3">
    <location>
        <begin position="117"/>
        <end position="206"/>
    </location>
</feature>
<sequence>MSLHALADHHTGKAPKRVTLILGGLVVVTLICGAWGFFGIGPVCGDSVWDGIYRLAALFEFSEVNLHIHECYPYPQIEIARFTGPAATTGVLIAVVMEVLRGPLERLKLQRFSGHTVIVGFGEKGKVRALEAAANGKQVVAIDNAPGETSHAVAARNGIVLLVGDAQAVGDAHHHGPLSRVRLNRAARVVVASGDDSRNLSIAQVLAGQVRLLPNADCEIEVSLSDPLIRRALDANSEDGLIDAFAIEDNAAHRLCESARFHAIADLLGQRRIHITMLGFDRLGVSVVAQMLRSTQLAGLGPTRITVLCADPAAARDMMMLSYPGIEAVADIAYVAADPRNIASNDALMAEVEAVAPITAIVVLGGRSADTLPVALAVRDASRRRGRWMAPIFFGIEHAASLMGVSRPISEEKRFSRVMHPFEISAHLCTRKYSDERDRVARELHEAYLKAFNEMQAAGEKPSTGNEALVPWRQLKQTYYQANRRAADHIAAKLLSAGCVVPTGAPLVTGDFTLLGEEGTLERLAELEHRVWAIDRELDGWRPGKTRDDARRIHDCLVPYAELTEPTKELDRAQVRELDAARLPRIDARSASGKTLVRFDLWVGIIGACSLTHAEASWAKDAFVQGILPRLLEAHPEHNITLLSALAPGAELVATKAMLEELAHRGVQHRLLVTEGVPAREVIDEFEAPWHKGAIGDLALSSKNLTWPQVRDALQASVAHVPCERIVELNPVSPGDGQEAREAGYRRQNAYIVQRAHIVIAVTRTPLSDKPGGIEEAIQWRRISAAMSEAARNYQCRPNRALPGFPEFIIVNASEHTIHDESAGEEVLPVVKS</sequence>
<dbReference type="OrthoDB" id="4228364at2"/>
<evidence type="ECO:0000313" key="4">
    <source>
        <dbReference type="EMBL" id="SAK50716.1"/>
    </source>
</evidence>
<reference evidence="4" key="1">
    <citation type="submission" date="2016-01" db="EMBL/GenBank/DDBJ databases">
        <authorList>
            <person name="Peeters C."/>
        </authorList>
    </citation>
    <scope>NUCLEOTIDE SEQUENCE [LARGE SCALE GENOMIC DNA]</scope>
    <source>
        <strain evidence="4">LMG 29326</strain>
    </source>
</reference>
<dbReference type="Pfam" id="PF02026">
    <property type="entry name" value="RyR"/>
    <property type="match status" value="1"/>
</dbReference>
<keyword evidence="1" id="KW-0472">Membrane</keyword>
<dbReference type="Gene3D" id="6.20.350.10">
    <property type="match status" value="1"/>
</dbReference>
<organism evidence="4 5">
    <name type="scientific">Caballeronia ptereochthonis</name>
    <dbReference type="NCBI Taxonomy" id="1777144"/>
    <lineage>
        <taxon>Bacteria</taxon>
        <taxon>Pseudomonadati</taxon>
        <taxon>Pseudomonadota</taxon>
        <taxon>Betaproteobacteria</taxon>
        <taxon>Burkholderiales</taxon>
        <taxon>Burkholderiaceae</taxon>
        <taxon>Caballeronia</taxon>
    </lineage>
</organism>
<keyword evidence="1" id="KW-1133">Transmembrane helix</keyword>
<dbReference type="RefSeq" id="WP_087043323.1">
    <property type="nucleotide sequence ID" value="NZ_FCOB02000004.1"/>
</dbReference>
<protein>
    <submittedName>
        <fullName evidence="4">RyR domain protein</fullName>
    </submittedName>
</protein>
<feature type="domain" description="Ryanodine receptor Ryr" evidence="2">
    <location>
        <begin position="520"/>
        <end position="577"/>
    </location>
</feature>
<dbReference type="Pfam" id="PF02254">
    <property type="entry name" value="TrkA_N"/>
    <property type="match status" value="1"/>
</dbReference>
<dbReference type="InterPro" id="IPR003148">
    <property type="entry name" value="RCK_N"/>
</dbReference>
<dbReference type="PANTHER" id="PTHR43833:SF9">
    <property type="entry name" value="POTASSIUM CHANNEL PROTEIN YUGO-RELATED"/>
    <property type="match status" value="1"/>
</dbReference>
<dbReference type="AlphaFoldDB" id="A0A157ZZ54"/>
<comment type="caution">
    <text evidence="4">The sequence shown here is derived from an EMBL/GenBank/DDBJ whole genome shotgun (WGS) entry which is preliminary data.</text>
</comment>
<name>A0A157ZZ54_9BURK</name>
<dbReference type="PANTHER" id="PTHR43833">
    <property type="entry name" value="POTASSIUM CHANNEL PROTEIN 2-RELATED-RELATED"/>
    <property type="match status" value="1"/>
</dbReference>
<gene>
    <name evidence="4" type="ORF">AWB83_01170</name>
</gene>
<dbReference type="InterPro" id="IPR036291">
    <property type="entry name" value="NAD(P)-bd_dom_sf"/>
</dbReference>
<dbReference type="InterPro" id="IPR050721">
    <property type="entry name" value="Trk_Ktr_HKT_K-transport"/>
</dbReference>
<keyword evidence="1" id="KW-0812">Transmembrane</keyword>
<dbReference type="EMBL" id="FCOB02000004">
    <property type="protein sequence ID" value="SAK50716.1"/>
    <property type="molecule type" value="Genomic_DNA"/>
</dbReference>
<keyword evidence="5" id="KW-1185">Reference proteome</keyword>
<dbReference type="InterPro" id="IPR003032">
    <property type="entry name" value="Ryanodine_rcpt"/>
</dbReference>
<evidence type="ECO:0000259" key="2">
    <source>
        <dbReference type="Pfam" id="PF02026"/>
    </source>
</evidence>
<evidence type="ECO:0000259" key="3">
    <source>
        <dbReference type="Pfam" id="PF02254"/>
    </source>
</evidence>
<proteinExistence type="predicted"/>
<accession>A0A157ZZ54</accession>
<dbReference type="Proteomes" id="UP000054978">
    <property type="component" value="Unassembled WGS sequence"/>
</dbReference>
<evidence type="ECO:0000313" key="5">
    <source>
        <dbReference type="Proteomes" id="UP000054978"/>
    </source>
</evidence>
<dbReference type="Gene3D" id="3.40.50.720">
    <property type="entry name" value="NAD(P)-binding Rossmann-like Domain"/>
    <property type="match status" value="1"/>
</dbReference>
<dbReference type="SUPFAM" id="SSF51735">
    <property type="entry name" value="NAD(P)-binding Rossmann-fold domains"/>
    <property type="match status" value="1"/>
</dbReference>
<feature type="transmembrane region" description="Helical" evidence="1">
    <location>
        <begin position="20"/>
        <end position="38"/>
    </location>
</feature>
<evidence type="ECO:0000256" key="1">
    <source>
        <dbReference type="SAM" id="Phobius"/>
    </source>
</evidence>
<dbReference type="GO" id="GO:0006813">
    <property type="term" value="P:potassium ion transport"/>
    <property type="evidence" value="ECO:0007669"/>
    <property type="project" value="InterPro"/>
</dbReference>
<dbReference type="STRING" id="1777144.AWB83_01170"/>